<dbReference type="AlphaFoldDB" id="A0A0F9EDG5"/>
<sequence>MLELVPVTLRAARQWVDEHHRHHRAPQGGLFAIGLARCGMIVGVAIVGRPVARGLHDGWTAEVTRVAVVEGVPNGVSKLYGACWRAARAMGYRKMVTYILDTEPGTSVRAAGWKEIAKVTGRSWDTPSRPRIDEHPLQDKQRFEISA</sequence>
<feature type="compositionally biased region" description="Basic and acidic residues" evidence="1">
    <location>
        <begin position="128"/>
        <end position="147"/>
    </location>
</feature>
<reference evidence="2" key="1">
    <citation type="journal article" date="2015" name="Nature">
        <title>Complex archaea that bridge the gap between prokaryotes and eukaryotes.</title>
        <authorList>
            <person name="Spang A."/>
            <person name="Saw J.H."/>
            <person name="Jorgensen S.L."/>
            <person name="Zaremba-Niedzwiedzka K."/>
            <person name="Martijn J."/>
            <person name="Lind A.E."/>
            <person name="van Eijk R."/>
            <person name="Schleper C."/>
            <person name="Guy L."/>
            <person name="Ettema T.J."/>
        </authorList>
    </citation>
    <scope>NUCLEOTIDE SEQUENCE</scope>
</reference>
<evidence type="ECO:0000256" key="1">
    <source>
        <dbReference type="SAM" id="MobiDB-lite"/>
    </source>
</evidence>
<comment type="caution">
    <text evidence="2">The sequence shown here is derived from an EMBL/GenBank/DDBJ whole genome shotgun (WGS) entry which is preliminary data.</text>
</comment>
<name>A0A0F9EDG5_9ZZZZ</name>
<organism evidence="2">
    <name type="scientific">marine sediment metagenome</name>
    <dbReference type="NCBI Taxonomy" id="412755"/>
    <lineage>
        <taxon>unclassified sequences</taxon>
        <taxon>metagenomes</taxon>
        <taxon>ecological metagenomes</taxon>
    </lineage>
</organism>
<dbReference type="NCBIfam" id="NF045478">
    <property type="entry name" value="XF1762_fam"/>
    <property type="match status" value="1"/>
</dbReference>
<dbReference type="EMBL" id="LAZR01027902">
    <property type="protein sequence ID" value="KKL64246.1"/>
    <property type="molecule type" value="Genomic_DNA"/>
</dbReference>
<feature type="region of interest" description="Disordered" evidence="1">
    <location>
        <begin position="124"/>
        <end position="147"/>
    </location>
</feature>
<accession>A0A0F9EDG5</accession>
<dbReference type="InterPro" id="IPR053780">
    <property type="entry name" value="Gp66-like"/>
</dbReference>
<protein>
    <recommendedName>
        <fullName evidence="3">N-acetyltransferase domain-containing protein</fullName>
    </recommendedName>
</protein>
<evidence type="ECO:0008006" key="3">
    <source>
        <dbReference type="Google" id="ProtNLM"/>
    </source>
</evidence>
<evidence type="ECO:0000313" key="2">
    <source>
        <dbReference type="EMBL" id="KKL64246.1"/>
    </source>
</evidence>
<gene>
    <name evidence="2" type="ORF">LCGC14_2166960</name>
</gene>
<proteinExistence type="predicted"/>